<keyword evidence="9" id="KW-1185">Reference proteome</keyword>
<dbReference type="PANTHER" id="PTHR46393">
    <property type="entry name" value="SUSHI DOMAIN-CONTAINING PROTEIN"/>
    <property type="match status" value="1"/>
</dbReference>
<dbReference type="SUPFAM" id="SSF57535">
    <property type="entry name" value="Complement control module/SCR domain"/>
    <property type="match status" value="4"/>
</dbReference>
<dbReference type="EMBL" id="NCKU01000452">
    <property type="protein sequence ID" value="RWS15450.1"/>
    <property type="molecule type" value="Genomic_DNA"/>
</dbReference>
<organism evidence="8 9">
    <name type="scientific">Dinothrombium tinctorium</name>
    <dbReference type="NCBI Taxonomy" id="1965070"/>
    <lineage>
        <taxon>Eukaryota</taxon>
        <taxon>Metazoa</taxon>
        <taxon>Ecdysozoa</taxon>
        <taxon>Arthropoda</taxon>
        <taxon>Chelicerata</taxon>
        <taxon>Arachnida</taxon>
        <taxon>Acari</taxon>
        <taxon>Acariformes</taxon>
        <taxon>Trombidiformes</taxon>
        <taxon>Prostigmata</taxon>
        <taxon>Anystina</taxon>
        <taxon>Parasitengona</taxon>
        <taxon>Trombidioidea</taxon>
        <taxon>Trombidiidae</taxon>
        <taxon>Dinothrombium</taxon>
    </lineage>
</organism>
<feature type="domain" description="Sushi" evidence="7">
    <location>
        <begin position="132"/>
        <end position="190"/>
    </location>
</feature>
<dbReference type="PROSITE" id="PS50923">
    <property type="entry name" value="SUSHI"/>
    <property type="match status" value="4"/>
</dbReference>
<sequence length="265" mass="30057">FISFSFVSGYLKDIECPPITAFDANRVMEVEGNRMHQRAKFSCVEGYFLEGFDDIVCTPSGYWSHDPPPCKAIKCPIIKTDDPYLRITHYNRTYGSRVFFSCPNGYKLNGVSFATCLKNNSWDETVPFCEEIICPPPLPPINGRVLDSGRFRTGDYVQYFCNIGYTLVGEGLSICQENGNWSKPAPTCKATCEFPGEPANGYLTPTQFNYNIGDVISIFCKANYRLHGSSYLKCNENGHWSAALPYCRQDTINHYNSEKYLNKKY</sequence>
<comment type="caution">
    <text evidence="6">Lacks conserved residue(s) required for the propagation of feature annotation.</text>
</comment>
<protein>
    <submittedName>
        <fullName evidence="8">Locomotion-related protein Hikaru genki-like protein</fullName>
    </submittedName>
</protein>
<evidence type="ECO:0000256" key="3">
    <source>
        <dbReference type="ARBA" id="ARBA00022737"/>
    </source>
</evidence>
<accession>A0A443RJI7</accession>
<feature type="domain" description="Sushi" evidence="7">
    <location>
        <begin position="73"/>
        <end position="131"/>
    </location>
</feature>
<dbReference type="AlphaFoldDB" id="A0A443RJI7"/>
<feature type="disulfide bond" evidence="6">
    <location>
        <begin position="220"/>
        <end position="247"/>
    </location>
</feature>
<evidence type="ECO:0000313" key="9">
    <source>
        <dbReference type="Proteomes" id="UP000285301"/>
    </source>
</evidence>
<keyword evidence="1 6" id="KW-0768">Sushi</keyword>
<dbReference type="InterPro" id="IPR035976">
    <property type="entry name" value="Sushi/SCR/CCP_sf"/>
</dbReference>
<evidence type="ECO:0000259" key="7">
    <source>
        <dbReference type="PROSITE" id="PS50923"/>
    </source>
</evidence>
<dbReference type="PANTHER" id="PTHR46393:SF7">
    <property type="entry name" value="COMPLEMENT C2"/>
    <property type="match status" value="1"/>
</dbReference>
<keyword evidence="2" id="KW-0732">Signal</keyword>
<dbReference type="SMART" id="SM00032">
    <property type="entry name" value="CCP"/>
    <property type="match status" value="4"/>
</dbReference>
<evidence type="ECO:0000256" key="6">
    <source>
        <dbReference type="PROSITE-ProRule" id="PRU00302"/>
    </source>
</evidence>
<keyword evidence="4 6" id="KW-1015">Disulfide bond</keyword>
<evidence type="ECO:0000256" key="5">
    <source>
        <dbReference type="ARBA" id="ARBA00023180"/>
    </source>
</evidence>
<dbReference type="CDD" id="cd00033">
    <property type="entry name" value="CCP"/>
    <property type="match status" value="4"/>
</dbReference>
<dbReference type="OrthoDB" id="10026788at2759"/>
<dbReference type="STRING" id="1965070.A0A443RJI7"/>
<feature type="non-terminal residue" evidence="8">
    <location>
        <position position="1"/>
    </location>
</feature>
<evidence type="ECO:0000256" key="2">
    <source>
        <dbReference type="ARBA" id="ARBA00022729"/>
    </source>
</evidence>
<dbReference type="Gene3D" id="2.10.70.10">
    <property type="entry name" value="Complement Module, domain 1"/>
    <property type="match status" value="4"/>
</dbReference>
<dbReference type="Proteomes" id="UP000285301">
    <property type="component" value="Unassembled WGS sequence"/>
</dbReference>
<name>A0A443RJI7_9ACAR</name>
<evidence type="ECO:0000256" key="1">
    <source>
        <dbReference type="ARBA" id="ARBA00022659"/>
    </source>
</evidence>
<dbReference type="Pfam" id="PF00084">
    <property type="entry name" value="Sushi"/>
    <property type="match status" value="4"/>
</dbReference>
<keyword evidence="5" id="KW-0325">Glycoprotein</keyword>
<gene>
    <name evidence="8" type="ORF">B4U79_07660</name>
</gene>
<keyword evidence="3" id="KW-0677">Repeat</keyword>
<comment type="caution">
    <text evidence="8">The sequence shown here is derived from an EMBL/GenBank/DDBJ whole genome shotgun (WGS) entry which is preliminary data.</text>
</comment>
<feature type="disulfide bond" evidence="6">
    <location>
        <begin position="161"/>
        <end position="188"/>
    </location>
</feature>
<feature type="domain" description="Sushi" evidence="7">
    <location>
        <begin position="14"/>
        <end position="72"/>
    </location>
</feature>
<proteinExistence type="predicted"/>
<evidence type="ECO:0000256" key="4">
    <source>
        <dbReference type="ARBA" id="ARBA00023157"/>
    </source>
</evidence>
<dbReference type="InterPro" id="IPR000436">
    <property type="entry name" value="Sushi_SCR_CCP_dom"/>
</dbReference>
<feature type="domain" description="Sushi" evidence="7">
    <location>
        <begin position="191"/>
        <end position="249"/>
    </location>
</feature>
<evidence type="ECO:0000313" key="8">
    <source>
        <dbReference type="EMBL" id="RWS15450.1"/>
    </source>
</evidence>
<feature type="disulfide bond" evidence="6">
    <location>
        <begin position="43"/>
        <end position="70"/>
    </location>
</feature>
<feature type="disulfide bond" evidence="6">
    <location>
        <begin position="102"/>
        <end position="129"/>
    </location>
</feature>
<reference evidence="8 9" key="1">
    <citation type="journal article" date="2018" name="Gigascience">
        <title>Genomes of trombidid mites reveal novel predicted allergens and laterally-transferred genes associated with secondary metabolism.</title>
        <authorList>
            <person name="Dong X."/>
            <person name="Chaisiri K."/>
            <person name="Xia D."/>
            <person name="Armstrong S.D."/>
            <person name="Fang Y."/>
            <person name="Donnelly M.J."/>
            <person name="Kadowaki T."/>
            <person name="McGarry J.W."/>
            <person name="Darby A.C."/>
            <person name="Makepeace B.L."/>
        </authorList>
    </citation>
    <scope>NUCLEOTIDE SEQUENCE [LARGE SCALE GENOMIC DNA]</scope>
    <source>
        <strain evidence="8">UoL-WK</strain>
    </source>
</reference>